<organism evidence="1 2">
    <name type="scientific">Coprococcus comes</name>
    <dbReference type="NCBI Taxonomy" id="410072"/>
    <lineage>
        <taxon>Bacteria</taxon>
        <taxon>Bacillati</taxon>
        <taxon>Bacillota</taxon>
        <taxon>Clostridia</taxon>
        <taxon>Lachnospirales</taxon>
        <taxon>Lachnospiraceae</taxon>
        <taxon>Coprococcus</taxon>
    </lineage>
</organism>
<dbReference type="EMBL" id="CYXR01000009">
    <property type="protein sequence ID" value="CUM91467.1"/>
    <property type="molecule type" value="Genomic_DNA"/>
</dbReference>
<dbReference type="Proteomes" id="UP000095727">
    <property type="component" value="Unassembled WGS sequence"/>
</dbReference>
<dbReference type="RefSeq" id="WP_055156487.1">
    <property type="nucleotide sequence ID" value="NZ_CYXR01000009.1"/>
</dbReference>
<dbReference type="AlphaFoldDB" id="A0A173SNX1"/>
<protein>
    <submittedName>
        <fullName evidence="1">Uncharacterized protein</fullName>
    </submittedName>
</protein>
<proteinExistence type="predicted"/>
<name>A0A173SNX1_9FIRM</name>
<accession>A0A173SNX1</accession>
<sequence length="300" mass="34864">MNQEPLPQIHLIRDTDLSVFAYELHIFAGDFLRECEFNMRSLATNTGADSIAIMGKNHMWLSDALFAYCSTADLHQMISTTEFIGARAFLFHTDRREGGHLYGDVLMMDLGTLRQDIKRNILYPCGVNVERKDGSAAMVSLKEWTEMELYEKDALKSWGFSYAPNQVTEWQYHYSTMFRQWMDQAFRYMPQDLEERLNMQYMEAAQNPDMDKYRIPQGTAKQMLLYDEAPVYRLLPSGSEKIAPIAAISTGLWYENYREFAIAPEDLGALDKLIRRETDRLTGNLPQLHKNEERRPAPER</sequence>
<reference evidence="1 2" key="1">
    <citation type="submission" date="2015-09" db="EMBL/GenBank/DDBJ databases">
        <authorList>
            <consortium name="Pathogen Informatics"/>
        </authorList>
    </citation>
    <scope>NUCLEOTIDE SEQUENCE [LARGE SCALE GENOMIC DNA]</scope>
    <source>
        <strain evidence="1 2">2789STDY5834962</strain>
    </source>
</reference>
<evidence type="ECO:0000313" key="1">
    <source>
        <dbReference type="EMBL" id="CUM91467.1"/>
    </source>
</evidence>
<evidence type="ECO:0000313" key="2">
    <source>
        <dbReference type="Proteomes" id="UP000095727"/>
    </source>
</evidence>
<gene>
    <name evidence="1" type="ORF">ERS852574_01541</name>
</gene>